<dbReference type="InterPro" id="IPR016166">
    <property type="entry name" value="FAD-bd_PCMH"/>
</dbReference>
<evidence type="ECO:0000313" key="9">
    <source>
        <dbReference type="EMBL" id="KAK7755871.1"/>
    </source>
</evidence>
<keyword evidence="5" id="KW-0560">Oxidoreductase</keyword>
<dbReference type="InterPro" id="IPR036770">
    <property type="entry name" value="Ankyrin_rpt-contain_sf"/>
</dbReference>
<keyword evidence="3" id="KW-0732">Signal</keyword>
<feature type="compositionally biased region" description="Acidic residues" evidence="7">
    <location>
        <begin position="307"/>
        <end position="319"/>
    </location>
</feature>
<comment type="caution">
    <text evidence="9">The sequence shown here is derived from an EMBL/GenBank/DDBJ whole genome shotgun (WGS) entry which is preliminary data.</text>
</comment>
<dbReference type="Gene3D" id="3.30.465.10">
    <property type="match status" value="2"/>
</dbReference>
<evidence type="ECO:0000256" key="1">
    <source>
        <dbReference type="ARBA" id="ARBA00005466"/>
    </source>
</evidence>
<dbReference type="InterPro" id="IPR012951">
    <property type="entry name" value="BBE"/>
</dbReference>
<dbReference type="PROSITE" id="PS50088">
    <property type="entry name" value="ANK_REPEAT"/>
    <property type="match status" value="3"/>
</dbReference>
<dbReference type="InterPro" id="IPR002110">
    <property type="entry name" value="Ankyrin_rpt"/>
</dbReference>
<evidence type="ECO:0000256" key="2">
    <source>
        <dbReference type="ARBA" id="ARBA00022630"/>
    </source>
</evidence>
<reference evidence="9 10" key="1">
    <citation type="submission" date="2024-02" db="EMBL/GenBank/DDBJ databases">
        <title>De novo assembly and annotation of 12 fungi associated with fruit tree decline syndrome in Ontario, Canada.</title>
        <authorList>
            <person name="Sulman M."/>
            <person name="Ellouze W."/>
            <person name="Ilyukhin E."/>
        </authorList>
    </citation>
    <scope>NUCLEOTIDE SEQUENCE [LARGE SCALE GENOMIC DNA]</scope>
    <source>
        <strain evidence="9 10">M11/M66-122</strain>
    </source>
</reference>
<feature type="compositionally biased region" description="Low complexity" evidence="7">
    <location>
        <begin position="366"/>
        <end position="382"/>
    </location>
</feature>
<dbReference type="Pfam" id="PF12796">
    <property type="entry name" value="Ank_2"/>
    <property type="match status" value="1"/>
</dbReference>
<evidence type="ECO:0000259" key="8">
    <source>
        <dbReference type="PROSITE" id="PS51387"/>
    </source>
</evidence>
<evidence type="ECO:0000256" key="4">
    <source>
        <dbReference type="ARBA" id="ARBA00022827"/>
    </source>
</evidence>
<dbReference type="GO" id="GO:0016491">
    <property type="term" value="F:oxidoreductase activity"/>
    <property type="evidence" value="ECO:0007669"/>
    <property type="project" value="UniProtKB-KW"/>
</dbReference>
<dbReference type="PANTHER" id="PTHR42973:SF32">
    <property type="entry name" value="FAD-LINKED OXIDOREDUCTASE AFOF"/>
    <property type="match status" value="1"/>
</dbReference>
<feature type="region of interest" description="Disordered" evidence="7">
    <location>
        <begin position="294"/>
        <end position="393"/>
    </location>
</feature>
<dbReference type="PROSITE" id="PS51387">
    <property type="entry name" value="FAD_PCMH"/>
    <property type="match status" value="1"/>
</dbReference>
<dbReference type="SMART" id="SM00248">
    <property type="entry name" value="ANK"/>
    <property type="match status" value="4"/>
</dbReference>
<dbReference type="GO" id="GO:0071949">
    <property type="term" value="F:FAD binding"/>
    <property type="evidence" value="ECO:0007669"/>
    <property type="project" value="InterPro"/>
</dbReference>
<feature type="repeat" description="ANK" evidence="6">
    <location>
        <begin position="445"/>
        <end position="466"/>
    </location>
</feature>
<dbReference type="Gene3D" id="3.40.462.20">
    <property type="match status" value="2"/>
</dbReference>
<dbReference type="InterPro" id="IPR036318">
    <property type="entry name" value="FAD-bd_PCMH-like_sf"/>
</dbReference>
<dbReference type="SUPFAM" id="SSF56176">
    <property type="entry name" value="FAD-binding/transporter-associated domain-like"/>
    <property type="match status" value="1"/>
</dbReference>
<dbReference type="AlphaFoldDB" id="A0AAN9YSQ4"/>
<feature type="repeat" description="ANK" evidence="6">
    <location>
        <begin position="602"/>
        <end position="631"/>
    </location>
</feature>
<accession>A0AAN9YSQ4</accession>
<name>A0AAN9YSQ4_9PEZI</name>
<dbReference type="PROSITE" id="PS50297">
    <property type="entry name" value="ANK_REP_REGION"/>
    <property type="match status" value="2"/>
</dbReference>
<dbReference type="Gene3D" id="1.25.40.20">
    <property type="entry name" value="Ankyrin repeat-containing domain"/>
    <property type="match status" value="1"/>
</dbReference>
<proteinExistence type="inferred from homology"/>
<dbReference type="Pfam" id="PF08031">
    <property type="entry name" value="BBE"/>
    <property type="match status" value="1"/>
</dbReference>
<dbReference type="Proteomes" id="UP001320420">
    <property type="component" value="Unassembled WGS sequence"/>
</dbReference>
<dbReference type="InterPro" id="IPR050416">
    <property type="entry name" value="FAD-linked_Oxidoreductase"/>
</dbReference>
<protein>
    <recommendedName>
        <fullName evidence="8">FAD-binding PCMH-type domain-containing protein</fullName>
    </recommendedName>
</protein>
<evidence type="ECO:0000256" key="7">
    <source>
        <dbReference type="SAM" id="MobiDB-lite"/>
    </source>
</evidence>
<keyword evidence="4" id="KW-0274">FAD</keyword>
<gene>
    <name evidence="9" type="ORF">SLS62_002158</name>
</gene>
<dbReference type="PANTHER" id="PTHR42973">
    <property type="entry name" value="BINDING OXIDOREDUCTASE, PUTATIVE (AFU_ORTHOLOGUE AFUA_1G17690)-RELATED"/>
    <property type="match status" value="1"/>
</dbReference>
<keyword evidence="6" id="KW-0040">ANK repeat</keyword>
<evidence type="ECO:0000313" key="10">
    <source>
        <dbReference type="Proteomes" id="UP001320420"/>
    </source>
</evidence>
<feature type="domain" description="FAD-binding PCMH-type" evidence="8">
    <location>
        <begin position="1"/>
        <end position="52"/>
    </location>
</feature>
<keyword evidence="2" id="KW-0285">Flavoprotein</keyword>
<comment type="similarity">
    <text evidence="1">Belongs to the oxygen-dependent FAD-linked oxidoreductase family.</text>
</comment>
<evidence type="ECO:0000256" key="5">
    <source>
        <dbReference type="ARBA" id="ARBA00023002"/>
    </source>
</evidence>
<feature type="repeat" description="ANK" evidence="6">
    <location>
        <begin position="634"/>
        <end position="667"/>
    </location>
</feature>
<organism evidence="9 10">
    <name type="scientific">Diatrype stigma</name>
    <dbReference type="NCBI Taxonomy" id="117547"/>
    <lineage>
        <taxon>Eukaryota</taxon>
        <taxon>Fungi</taxon>
        <taxon>Dikarya</taxon>
        <taxon>Ascomycota</taxon>
        <taxon>Pezizomycotina</taxon>
        <taxon>Sordariomycetes</taxon>
        <taxon>Xylariomycetidae</taxon>
        <taxon>Xylariales</taxon>
        <taxon>Diatrypaceae</taxon>
        <taxon>Diatrype</taxon>
    </lineage>
</organism>
<evidence type="ECO:0000256" key="6">
    <source>
        <dbReference type="PROSITE-ProRule" id="PRU00023"/>
    </source>
</evidence>
<dbReference type="SUPFAM" id="SSF55103">
    <property type="entry name" value="FAD-linked oxidases, C-terminal domain"/>
    <property type="match status" value="1"/>
</dbReference>
<dbReference type="Pfam" id="PF00023">
    <property type="entry name" value="Ank"/>
    <property type="match status" value="1"/>
</dbReference>
<dbReference type="InterPro" id="IPR016164">
    <property type="entry name" value="FAD-linked_Oxase-like_C"/>
</dbReference>
<sequence>MIDSLVSVRLVTADGSVVEASASANPELFWAVRGAGANFGIITSATYKLHKAVNNAQVFTVDAVWPASMVPKFFDVLESFEGKMPPELSIASFVVWDVASRLIHDIYGFNVRKFSSKAFLSAFNKFDTFFQAHPEGRSCAAVFETFSHQAMAAVPDEETAYPWRDAKGNFMLQMTWDKPGDPVEDVINTFAREMRQDFAAESGYPDLSVYVSYAHGDETLEQIYGKDKLPRLASLKKLWDPDNMVRNNSLAQTGKDYLSDPVDIFALASTCRSLLALLEKEAYIADVLDVKDRSSEWESGNRCEPPPYDDDDYDTEIGDADNHHEDDIASEGSWRASSDRGSGTEETDTEMTGTENVTATGPGMPTSTSTNNASSQATSAGPAPRPPGRFPSESSLDWIEEQRLRYPQGGLHALAKGKGPISSVRKAIAAAQRFWPEYVDVRGALGDAPIHVAARHGQREIVRLLLLPHKHGGGGCIPRAASEYVCWDPRPLSEVINHLALRAKGARDGGDTAATSPASAALLDHRPEAPRIHLNASRGSGYFGLSERDSPFVTDALGCAILGGHVDVAELLLQHSCYDRGSIRRCLEHSRWEDDGGYPIASPLHLAALAGMPSVVERLMMMGVDPNVREPLFHNCSALHMASTRDGTRDAVMVLLDHGGDLAQLDDEGRRVVQWAQAFGVEGLPAWLESLDVSRTRRIVSYRS</sequence>
<dbReference type="InterPro" id="IPR016169">
    <property type="entry name" value="FAD-bd_PCMH_sub2"/>
</dbReference>
<keyword evidence="10" id="KW-1185">Reference proteome</keyword>
<dbReference type="EMBL" id="JAKJXP020000010">
    <property type="protein sequence ID" value="KAK7755871.1"/>
    <property type="molecule type" value="Genomic_DNA"/>
</dbReference>
<evidence type="ECO:0000256" key="3">
    <source>
        <dbReference type="ARBA" id="ARBA00022729"/>
    </source>
</evidence>
<dbReference type="SUPFAM" id="SSF48403">
    <property type="entry name" value="Ankyrin repeat"/>
    <property type="match status" value="1"/>
</dbReference>